<dbReference type="InterPro" id="IPR051458">
    <property type="entry name" value="Cyt/Met_Dipeptidase"/>
</dbReference>
<dbReference type="NCBIfam" id="NF005914">
    <property type="entry name" value="PRK07907.1"/>
    <property type="match status" value="1"/>
</dbReference>
<keyword evidence="3" id="KW-0378">Hydrolase</keyword>
<keyword evidence="2" id="KW-0479">Metal-binding</keyword>
<dbReference type="AlphaFoldDB" id="A0A934X667"/>
<name>A0A934X667_9MICO</name>
<protein>
    <submittedName>
        <fullName evidence="5">Dipeptidase</fullName>
    </submittedName>
</protein>
<evidence type="ECO:0000259" key="4">
    <source>
        <dbReference type="Pfam" id="PF07687"/>
    </source>
</evidence>
<dbReference type="Proteomes" id="UP000718281">
    <property type="component" value="Unassembled WGS sequence"/>
</dbReference>
<evidence type="ECO:0000256" key="1">
    <source>
        <dbReference type="ARBA" id="ARBA00022670"/>
    </source>
</evidence>
<evidence type="ECO:0000256" key="2">
    <source>
        <dbReference type="ARBA" id="ARBA00022723"/>
    </source>
</evidence>
<dbReference type="EMBL" id="JADIXZ010000006">
    <property type="protein sequence ID" value="MBK6301921.1"/>
    <property type="molecule type" value="Genomic_DNA"/>
</dbReference>
<feature type="domain" description="Peptidase M20 dimerisation" evidence="4">
    <location>
        <begin position="203"/>
        <end position="351"/>
    </location>
</feature>
<accession>A0A934X667</accession>
<dbReference type="GO" id="GO:0006508">
    <property type="term" value="P:proteolysis"/>
    <property type="evidence" value="ECO:0007669"/>
    <property type="project" value="UniProtKB-KW"/>
</dbReference>
<organism evidence="5 6">
    <name type="scientific">Candidatus Phosphoribacter hodrii</name>
    <dbReference type="NCBI Taxonomy" id="2953743"/>
    <lineage>
        <taxon>Bacteria</taxon>
        <taxon>Bacillati</taxon>
        <taxon>Actinomycetota</taxon>
        <taxon>Actinomycetes</taxon>
        <taxon>Micrococcales</taxon>
        <taxon>Dermatophilaceae</taxon>
        <taxon>Candidatus Phosphoribacter</taxon>
    </lineage>
</organism>
<gene>
    <name evidence="5" type="ORF">IPF40_13080</name>
</gene>
<dbReference type="SUPFAM" id="SSF53187">
    <property type="entry name" value="Zn-dependent exopeptidases"/>
    <property type="match status" value="1"/>
</dbReference>
<dbReference type="InterPro" id="IPR002933">
    <property type="entry name" value="Peptidase_M20"/>
</dbReference>
<dbReference type="PANTHER" id="PTHR43270:SF12">
    <property type="entry name" value="SUCCINYL-DIAMINOPIMELATE DESUCCINYLASE"/>
    <property type="match status" value="1"/>
</dbReference>
<dbReference type="PANTHER" id="PTHR43270">
    <property type="entry name" value="BETA-ALA-HIS DIPEPTIDASE"/>
    <property type="match status" value="1"/>
</dbReference>
<dbReference type="GO" id="GO:0046872">
    <property type="term" value="F:metal ion binding"/>
    <property type="evidence" value="ECO:0007669"/>
    <property type="project" value="UniProtKB-KW"/>
</dbReference>
<evidence type="ECO:0000313" key="5">
    <source>
        <dbReference type="EMBL" id="MBK6301921.1"/>
    </source>
</evidence>
<proteinExistence type="predicted"/>
<evidence type="ECO:0000313" key="6">
    <source>
        <dbReference type="Proteomes" id="UP000718281"/>
    </source>
</evidence>
<dbReference type="InterPro" id="IPR011650">
    <property type="entry name" value="Peptidase_M20_dimer"/>
</dbReference>
<reference evidence="5 6" key="1">
    <citation type="submission" date="2020-10" db="EMBL/GenBank/DDBJ databases">
        <title>Connecting structure to function with the recovery of over 1000 high-quality activated sludge metagenome-assembled genomes encoding full-length rRNA genes using long-read sequencing.</title>
        <authorList>
            <person name="Singleton C.M."/>
            <person name="Petriglieri F."/>
            <person name="Kristensen J.M."/>
            <person name="Kirkegaard R.H."/>
            <person name="Michaelsen T.Y."/>
            <person name="Andersen M.H."/>
            <person name="Karst S.M."/>
            <person name="Dueholm M.S."/>
            <person name="Nielsen P.H."/>
            <person name="Albertsen M."/>
        </authorList>
    </citation>
    <scope>NUCLEOTIDE SEQUENCE [LARGE SCALE GENOMIC DNA]</scope>
    <source>
        <strain evidence="5">AalE_18-Q3-R2-46_BAT3C.188</strain>
    </source>
</reference>
<comment type="caution">
    <text evidence="5">The sequence shown here is derived from an EMBL/GenBank/DDBJ whole genome shotgun (WGS) entry which is preliminary data.</text>
</comment>
<dbReference type="Gene3D" id="3.30.70.360">
    <property type="match status" value="1"/>
</dbReference>
<sequence>MTDDILTPADVEAIRTRVRALLPTLRNDLEDLSRIPSVSLETLEGYDQAHVDASAERVAALLRAEGLDVEIIREGGQPAVIGHIDGPPGAPTVTLYAHHDVQPAGDPALWDSDPWTPTEVDGRLYGRGVADDKAGVTAHLAALRAHAGNLPVGVTVFVEGEEEVGSDSLPAILARHGHRLAADAIILADSGNWDVGLPALTTTLRGMLRAVVTVQTLDHGVHSGMFGGACPDALTALIRLLATLHDEDGNVAVAGLRSGQAAALDYDEARLRRESGLLDGVELIGSGPILDRLWTKPSMTTIGINAPTVENASNTLVPSASAKVSMRIAPDEDPKTAYAALKAHLEAHVPWGAKLAVTLADDGPGFSATTDGPVYDQARAALADAFGVESVEMGVGGSIPFVAAFAERFPEAAILVTGVEDPDTRAHGANESLHLGDWEKACLAEAIFLARLGALPR</sequence>
<evidence type="ECO:0000256" key="3">
    <source>
        <dbReference type="ARBA" id="ARBA00022801"/>
    </source>
</evidence>
<keyword evidence="1" id="KW-0645">Protease</keyword>
<dbReference type="Pfam" id="PF01546">
    <property type="entry name" value="Peptidase_M20"/>
    <property type="match status" value="1"/>
</dbReference>
<dbReference type="Gene3D" id="3.40.630.10">
    <property type="entry name" value="Zn peptidases"/>
    <property type="match status" value="1"/>
</dbReference>
<dbReference type="GO" id="GO:0008233">
    <property type="term" value="F:peptidase activity"/>
    <property type="evidence" value="ECO:0007669"/>
    <property type="project" value="UniProtKB-KW"/>
</dbReference>
<dbReference type="Pfam" id="PF07687">
    <property type="entry name" value="M20_dimer"/>
    <property type="match status" value="1"/>
</dbReference>